<feature type="transmembrane region" description="Helical" evidence="1">
    <location>
        <begin position="107"/>
        <end position="126"/>
    </location>
</feature>
<evidence type="ECO:0000313" key="3">
    <source>
        <dbReference type="Proteomes" id="UP000273982"/>
    </source>
</evidence>
<accession>A0A3G8M179</accession>
<keyword evidence="1" id="KW-0812">Transmembrane</keyword>
<dbReference type="EMBL" id="CP034086">
    <property type="protein sequence ID" value="AZG75676.1"/>
    <property type="molecule type" value="Genomic_DNA"/>
</dbReference>
<name>A0A3G8M179_9HYPH</name>
<proteinExistence type="predicted"/>
<feature type="transmembrane region" description="Helical" evidence="1">
    <location>
        <begin position="207"/>
        <end position="227"/>
    </location>
</feature>
<evidence type="ECO:0000256" key="1">
    <source>
        <dbReference type="SAM" id="Phobius"/>
    </source>
</evidence>
<sequence>MNDMTVDAAQRAPESSDIVFTGDNDEFRDLLRKGALLEIVTFGFYRFWLATKIRQHLWSHTVLDGDAFAYLGTARELLIGFLFAIAILAPLYLASFLLGVEAERAQSFASSLFGVFFLTFWQFAVYRARRYRLHRTAWRGLRFHMDGSGVSYALRAMGWGFVSVVTLGLALPWMQAALERYKMRHTYYGDLRGDFIATGGSFFKQGWMLWIGAAFTAAAYLVGPVLYELTKQGAWFLLILPTLPAWVFIYARFKALQWKWWLEGVRIGDVRAASTLERHALTRNYWIFVGLFFASLLAAGIGAALAIAFLPKILGVVLAVFFYLALIVQYSILWRTYFVQRVWRIVVNSLTIHNLHTAQEVAMRLDASSPTALGEGFADSLDVAGF</sequence>
<reference evidence="2 3" key="1">
    <citation type="submission" date="2018-11" db="EMBL/GenBank/DDBJ databases">
        <title>Genome squencing of methanotrophic bacteria isolated from alkaline groundwater in Korea.</title>
        <authorList>
            <person name="Nguyen L.N."/>
        </authorList>
    </citation>
    <scope>NUCLEOTIDE SEQUENCE [LARGE SCALE GENOMIC DNA]</scope>
    <source>
        <strain evidence="2 3">GW6</strain>
    </source>
</reference>
<keyword evidence="1" id="KW-1133">Transmembrane helix</keyword>
<gene>
    <name evidence="2" type="ORF">EHO51_02370</name>
</gene>
<protein>
    <submittedName>
        <fullName evidence="2">DUF898 family protein</fullName>
    </submittedName>
</protein>
<organism evidence="2 3">
    <name type="scientific">Methylocystis rosea</name>
    <dbReference type="NCBI Taxonomy" id="173366"/>
    <lineage>
        <taxon>Bacteria</taxon>
        <taxon>Pseudomonadati</taxon>
        <taxon>Pseudomonadota</taxon>
        <taxon>Alphaproteobacteria</taxon>
        <taxon>Hyphomicrobiales</taxon>
        <taxon>Methylocystaceae</taxon>
        <taxon>Methylocystis</taxon>
    </lineage>
</organism>
<feature type="transmembrane region" description="Helical" evidence="1">
    <location>
        <begin position="285"/>
        <end position="307"/>
    </location>
</feature>
<dbReference type="AlphaFoldDB" id="A0A3G8M179"/>
<feature type="transmembrane region" description="Helical" evidence="1">
    <location>
        <begin position="77"/>
        <end position="100"/>
    </location>
</feature>
<dbReference type="Pfam" id="PF05987">
    <property type="entry name" value="DUF898"/>
    <property type="match status" value="1"/>
</dbReference>
<dbReference type="RefSeq" id="WP_124737541.1">
    <property type="nucleotide sequence ID" value="NZ_CP034086.1"/>
</dbReference>
<dbReference type="KEGG" id="mros:EHO51_02370"/>
<evidence type="ECO:0000313" key="2">
    <source>
        <dbReference type="EMBL" id="AZG75676.1"/>
    </source>
</evidence>
<keyword evidence="1" id="KW-0472">Membrane</keyword>
<dbReference type="Proteomes" id="UP000273982">
    <property type="component" value="Chromosome"/>
</dbReference>
<feature type="transmembrane region" description="Helical" evidence="1">
    <location>
        <begin position="233"/>
        <end position="251"/>
    </location>
</feature>
<feature type="transmembrane region" description="Helical" evidence="1">
    <location>
        <begin position="313"/>
        <end position="334"/>
    </location>
</feature>
<dbReference type="InterPro" id="IPR010295">
    <property type="entry name" value="DUF898"/>
</dbReference>
<feature type="transmembrane region" description="Helical" evidence="1">
    <location>
        <begin position="152"/>
        <end position="174"/>
    </location>
</feature>